<feature type="chain" id="PRO_5036402956" description="Ig-like domain-containing protein" evidence="3">
    <location>
        <begin position="35"/>
        <end position="326"/>
    </location>
</feature>
<reference evidence="5" key="1">
    <citation type="submission" date="2020-11" db="EMBL/GenBank/DDBJ databases">
        <authorList>
            <person name="Tran Van P."/>
        </authorList>
    </citation>
    <scope>NUCLEOTIDE SEQUENCE</scope>
</reference>
<evidence type="ECO:0000256" key="1">
    <source>
        <dbReference type="ARBA" id="ARBA00022737"/>
    </source>
</evidence>
<keyword evidence="1" id="KW-0677">Repeat</keyword>
<gene>
    <name evidence="5" type="ORF">NMOB1V02_LOCUS4686</name>
</gene>
<evidence type="ECO:0000256" key="3">
    <source>
        <dbReference type="SAM" id="SignalP"/>
    </source>
</evidence>
<feature type="domain" description="Ig-like" evidence="4">
    <location>
        <begin position="144"/>
        <end position="236"/>
    </location>
</feature>
<accession>A0A7R9BKD2</accession>
<proteinExistence type="predicted"/>
<dbReference type="EMBL" id="OA882788">
    <property type="protein sequence ID" value="CAD7276943.1"/>
    <property type="molecule type" value="Genomic_DNA"/>
</dbReference>
<dbReference type="InterPro" id="IPR007110">
    <property type="entry name" value="Ig-like_dom"/>
</dbReference>
<organism evidence="5">
    <name type="scientific">Notodromas monacha</name>
    <dbReference type="NCBI Taxonomy" id="399045"/>
    <lineage>
        <taxon>Eukaryota</taxon>
        <taxon>Metazoa</taxon>
        <taxon>Ecdysozoa</taxon>
        <taxon>Arthropoda</taxon>
        <taxon>Crustacea</taxon>
        <taxon>Oligostraca</taxon>
        <taxon>Ostracoda</taxon>
        <taxon>Podocopa</taxon>
        <taxon>Podocopida</taxon>
        <taxon>Cypridocopina</taxon>
        <taxon>Cypridoidea</taxon>
        <taxon>Cyprididae</taxon>
        <taxon>Notodromas</taxon>
    </lineage>
</organism>
<keyword evidence="3" id="KW-0732">Signal</keyword>
<evidence type="ECO:0000256" key="2">
    <source>
        <dbReference type="ARBA" id="ARBA00023157"/>
    </source>
</evidence>
<dbReference type="CDD" id="cd00096">
    <property type="entry name" value="Ig"/>
    <property type="match status" value="1"/>
</dbReference>
<dbReference type="InterPro" id="IPR003599">
    <property type="entry name" value="Ig_sub"/>
</dbReference>
<dbReference type="OrthoDB" id="114660at2759"/>
<evidence type="ECO:0000313" key="6">
    <source>
        <dbReference type="Proteomes" id="UP000678499"/>
    </source>
</evidence>
<dbReference type="SUPFAM" id="SSF48726">
    <property type="entry name" value="Immunoglobulin"/>
    <property type="match status" value="2"/>
</dbReference>
<feature type="domain" description="Ig-like" evidence="4">
    <location>
        <begin position="42"/>
        <end position="138"/>
    </location>
</feature>
<dbReference type="AlphaFoldDB" id="A0A7R9BKD2"/>
<dbReference type="Proteomes" id="UP000678499">
    <property type="component" value="Unassembled WGS sequence"/>
</dbReference>
<keyword evidence="2" id="KW-1015">Disulfide bond</keyword>
<dbReference type="PANTHER" id="PTHR44170:SF54">
    <property type="entry name" value="FI24025P1"/>
    <property type="match status" value="1"/>
</dbReference>
<protein>
    <recommendedName>
        <fullName evidence="4">Ig-like domain-containing protein</fullName>
    </recommendedName>
</protein>
<keyword evidence="6" id="KW-1185">Reference proteome</keyword>
<evidence type="ECO:0000313" key="5">
    <source>
        <dbReference type="EMBL" id="CAD7276943.1"/>
    </source>
</evidence>
<dbReference type="SMART" id="SM00409">
    <property type="entry name" value="IG"/>
    <property type="match status" value="2"/>
</dbReference>
<feature type="domain" description="Ig-like" evidence="4">
    <location>
        <begin position="258"/>
        <end position="326"/>
    </location>
</feature>
<dbReference type="EMBL" id="CAJPEX010000751">
    <property type="protein sequence ID" value="CAG0917095.1"/>
    <property type="molecule type" value="Genomic_DNA"/>
</dbReference>
<dbReference type="InterPro" id="IPR013783">
    <property type="entry name" value="Ig-like_fold"/>
</dbReference>
<sequence length="326" mass="35736">MNCPPATTYIHTSMSFPVRVLLLDILFLIQACAGGSSSFVEINFSVEPESAMILPDSSALLHCALEGRAAKLATIKWKKDGDILSSNTATTTLYPNGSLAVSASSRVYRTEPGLLVEGVYQCLAIIPSVGNILSKKATVDVLSPLLPSDVEQTHKVYFGENMLFPCIDEDSGVLRNMQKDIELNFTWYHDGDVVKFDRSKTNLLQTGSLELVNLVGGDSGVYHCEVTHAKTNTQIWRGARNVLEVDEDPVESVYSRSPVFVLKPAVVTRSRIGTDVIFECGANGWPKPNITWLKEGVTMDLTHSKPAAVVYFLNFVCIRSDEEVVS</sequence>
<dbReference type="GO" id="GO:0098609">
    <property type="term" value="P:cell-cell adhesion"/>
    <property type="evidence" value="ECO:0007669"/>
    <property type="project" value="TreeGrafter"/>
</dbReference>
<feature type="signal peptide" evidence="3">
    <location>
        <begin position="1"/>
        <end position="34"/>
    </location>
</feature>
<dbReference type="Gene3D" id="2.60.40.10">
    <property type="entry name" value="Immunoglobulins"/>
    <property type="match status" value="3"/>
</dbReference>
<evidence type="ECO:0000259" key="4">
    <source>
        <dbReference type="PROSITE" id="PS50835"/>
    </source>
</evidence>
<dbReference type="PANTHER" id="PTHR44170">
    <property type="entry name" value="PROTEIN SIDEKICK"/>
    <property type="match status" value="1"/>
</dbReference>
<dbReference type="PROSITE" id="PS50835">
    <property type="entry name" value="IG_LIKE"/>
    <property type="match status" value="3"/>
</dbReference>
<dbReference type="InterPro" id="IPR036179">
    <property type="entry name" value="Ig-like_dom_sf"/>
</dbReference>
<name>A0A7R9BKD2_9CRUS</name>